<evidence type="ECO:0000313" key="3">
    <source>
        <dbReference type="Proteomes" id="UP001589575"/>
    </source>
</evidence>
<sequence length="95" mass="10305">MTPSRSATTVLDPPSAHSNTILDRCASACEDFLCLVQRRSCSRSSSLRSSSAFGRPVRAIPQFYDLDHELTAQDTSATLTTCESALNSPLRTQPT</sequence>
<reference evidence="2 3" key="1">
    <citation type="submission" date="2024-09" db="EMBL/GenBank/DDBJ databases">
        <authorList>
            <person name="Sun Q."/>
            <person name="Mori K."/>
        </authorList>
    </citation>
    <scope>NUCLEOTIDE SEQUENCE [LARGE SCALE GENOMIC DNA]</scope>
    <source>
        <strain evidence="2 3">CCM 7609</strain>
    </source>
</reference>
<keyword evidence="3" id="KW-1185">Reference proteome</keyword>
<proteinExistence type="predicted"/>
<comment type="caution">
    <text evidence="2">The sequence shown here is derived from an EMBL/GenBank/DDBJ whole genome shotgun (WGS) entry which is preliminary data.</text>
</comment>
<protein>
    <submittedName>
        <fullName evidence="2">Uncharacterized protein</fullName>
    </submittedName>
</protein>
<dbReference type="Proteomes" id="UP001589575">
    <property type="component" value="Unassembled WGS sequence"/>
</dbReference>
<organism evidence="2 3">
    <name type="scientific">Citricoccus parietis</name>
    <dbReference type="NCBI Taxonomy" id="592307"/>
    <lineage>
        <taxon>Bacteria</taxon>
        <taxon>Bacillati</taxon>
        <taxon>Actinomycetota</taxon>
        <taxon>Actinomycetes</taxon>
        <taxon>Micrococcales</taxon>
        <taxon>Micrococcaceae</taxon>
        <taxon>Citricoccus</taxon>
    </lineage>
</organism>
<evidence type="ECO:0000313" key="1">
    <source>
        <dbReference type="EMBL" id="MFB9075226.1"/>
    </source>
</evidence>
<accession>A0ABV5G9Q7</accession>
<name>A0ABV5G9Q7_9MICC</name>
<evidence type="ECO:0000313" key="2">
    <source>
        <dbReference type="EMBL" id="MFB9075686.1"/>
    </source>
</evidence>
<gene>
    <name evidence="1" type="ORF">ACFFX0_30260</name>
    <name evidence="2" type="ORF">ACFFX0_32785</name>
</gene>
<dbReference type="EMBL" id="JBHMFI010000023">
    <property type="protein sequence ID" value="MFB9075686.1"/>
    <property type="molecule type" value="Genomic_DNA"/>
</dbReference>
<dbReference type="EMBL" id="JBHMFI010000023">
    <property type="protein sequence ID" value="MFB9075226.1"/>
    <property type="molecule type" value="Genomic_DNA"/>
</dbReference>